<reference evidence="4 5" key="1">
    <citation type="submission" date="2022-11" db="UniProtKB">
        <authorList>
            <consortium name="WormBaseParasite"/>
        </authorList>
    </citation>
    <scope>IDENTIFICATION</scope>
</reference>
<keyword evidence="2" id="KW-0472">Membrane</keyword>
<dbReference type="WBParaSite" id="Gr19_v10_g11582.t1">
    <property type="protein sequence ID" value="Gr19_v10_g11582.t1"/>
    <property type="gene ID" value="Gr19_v10_g11582"/>
</dbReference>
<feature type="transmembrane region" description="Helical" evidence="2">
    <location>
        <begin position="101"/>
        <end position="123"/>
    </location>
</feature>
<evidence type="ECO:0000313" key="4">
    <source>
        <dbReference type="WBParaSite" id="Gr19_v10_g11582.t1"/>
    </source>
</evidence>
<dbReference type="AlphaFoldDB" id="A0A914HR84"/>
<dbReference type="WBParaSite" id="Gr19_v10_g3900.t1">
    <property type="protein sequence ID" value="Gr19_v10_g3900.t1"/>
    <property type="gene ID" value="Gr19_v10_g3900"/>
</dbReference>
<organism evidence="3 5">
    <name type="scientific">Globodera rostochiensis</name>
    <name type="common">Golden nematode worm</name>
    <name type="synonym">Heterodera rostochiensis</name>
    <dbReference type="NCBI Taxonomy" id="31243"/>
    <lineage>
        <taxon>Eukaryota</taxon>
        <taxon>Metazoa</taxon>
        <taxon>Ecdysozoa</taxon>
        <taxon>Nematoda</taxon>
        <taxon>Chromadorea</taxon>
        <taxon>Rhabditida</taxon>
        <taxon>Tylenchina</taxon>
        <taxon>Tylenchomorpha</taxon>
        <taxon>Tylenchoidea</taxon>
        <taxon>Heteroderidae</taxon>
        <taxon>Heteroderinae</taxon>
        <taxon>Globodera</taxon>
    </lineage>
</organism>
<feature type="region of interest" description="Disordered" evidence="1">
    <location>
        <begin position="152"/>
        <end position="181"/>
    </location>
</feature>
<evidence type="ECO:0000313" key="3">
    <source>
        <dbReference type="Proteomes" id="UP000887572"/>
    </source>
</evidence>
<feature type="region of interest" description="Disordered" evidence="1">
    <location>
        <begin position="265"/>
        <end position="321"/>
    </location>
</feature>
<evidence type="ECO:0000256" key="2">
    <source>
        <dbReference type="SAM" id="Phobius"/>
    </source>
</evidence>
<name>A0A914HR84_GLORO</name>
<protein>
    <submittedName>
        <fullName evidence="4 5">Uncharacterized protein</fullName>
    </submittedName>
</protein>
<evidence type="ECO:0000313" key="5">
    <source>
        <dbReference type="WBParaSite" id="Gr19_v10_g3900.t1"/>
    </source>
</evidence>
<dbReference type="Proteomes" id="UP000887572">
    <property type="component" value="Unplaced"/>
</dbReference>
<accession>A0A914HR84</accession>
<keyword evidence="2" id="KW-1133">Transmembrane helix</keyword>
<proteinExistence type="predicted"/>
<evidence type="ECO:0000256" key="1">
    <source>
        <dbReference type="SAM" id="MobiDB-lite"/>
    </source>
</evidence>
<sequence length="397" mass="43975">MSNKKRLINLASELFSCSPKEVANPLQFTSNQNILEKAINRAMQRGASLQYEKDNGQSEQLNKNNLLVVADRPLWGTRPVVSHRRFAFQVLRLKRIPGSCLGPMGCLTVLSICWVMVTMAQAMDKPREKAGPLSSDEELFDFEMQQWEHELGDLTTGPPENREGVETANPQGQGERANASGQGLGVEAVLPVQQRVSGVAVRPVGTPANGAAVQFQINASSWAEGLRNAVFIPLDQRPSTSTGCRRETNSSGMGIESDRHAIGERARQWDGRSRHPRARPNRTETPYGFRTRPIRANPPEREEQRDVQPSPARLQIPQGSPSLQIPVGIRRQFLRRLSQEREHTYGLAQLIAQWNPALSLAFLSLEMFYSSLLAQALDEGGAGPTPSKFGAGECHRR</sequence>
<keyword evidence="3" id="KW-1185">Reference proteome</keyword>
<keyword evidence="2" id="KW-0812">Transmembrane</keyword>